<comment type="subunit">
    <text evidence="4 15 17">Homodimer.</text>
</comment>
<dbReference type="EC" id="2.1.1.228" evidence="5 15"/>
<evidence type="ECO:0000256" key="1">
    <source>
        <dbReference type="ARBA" id="ARBA00002634"/>
    </source>
</evidence>
<comment type="function">
    <text evidence="1 15 17">Specifically methylates guanosine-37 in various tRNAs.</text>
</comment>
<dbReference type="SUPFAM" id="SSF75217">
    <property type="entry name" value="alpha/beta knot"/>
    <property type="match status" value="1"/>
</dbReference>
<evidence type="ECO:0000256" key="12">
    <source>
        <dbReference type="ARBA" id="ARBA00029736"/>
    </source>
</evidence>
<dbReference type="Gene3D" id="3.40.1280.10">
    <property type="match status" value="1"/>
</dbReference>
<evidence type="ECO:0000256" key="8">
    <source>
        <dbReference type="ARBA" id="ARBA00022603"/>
    </source>
</evidence>
<dbReference type="STRING" id="1802428.A2441_00165"/>
<evidence type="ECO:0000256" key="3">
    <source>
        <dbReference type="ARBA" id="ARBA00007630"/>
    </source>
</evidence>
<dbReference type="InterPro" id="IPR029026">
    <property type="entry name" value="tRNA_m1G_MTases_N"/>
</dbReference>
<accession>A0A1G2Q6D7</accession>
<evidence type="ECO:0000259" key="18">
    <source>
        <dbReference type="Pfam" id="PF01746"/>
    </source>
</evidence>
<evidence type="ECO:0000256" key="14">
    <source>
        <dbReference type="ARBA" id="ARBA00047783"/>
    </source>
</evidence>
<evidence type="ECO:0000313" key="19">
    <source>
        <dbReference type="EMBL" id="OHA56115.1"/>
    </source>
</evidence>
<evidence type="ECO:0000256" key="15">
    <source>
        <dbReference type="HAMAP-Rule" id="MF_00605"/>
    </source>
</evidence>
<protein>
    <recommendedName>
        <fullName evidence="6 15">tRNA (guanine-N(1)-)-methyltransferase</fullName>
        <ecNumber evidence="5 15">2.1.1.228</ecNumber>
    </recommendedName>
    <alternativeName>
        <fullName evidence="12 15">M1G-methyltransferase</fullName>
    </alternativeName>
    <alternativeName>
        <fullName evidence="13 15">tRNA [GM37] methyltransferase</fullName>
    </alternativeName>
</protein>
<evidence type="ECO:0000256" key="11">
    <source>
        <dbReference type="ARBA" id="ARBA00022694"/>
    </source>
</evidence>
<dbReference type="InterPro" id="IPR029028">
    <property type="entry name" value="Alpha/beta_knot_MTases"/>
</dbReference>
<dbReference type="PIRSF" id="PIRSF000386">
    <property type="entry name" value="tRNA_mtase"/>
    <property type="match status" value="1"/>
</dbReference>
<sequence length="220" mass="24797">MKRFDIITIFPASLDSYFATSILKRAQDKKLIKIEMHDLRKWTRDKHRKTDDKPYGGGVGMVMLAESILRAVSAVKKGKKSRVILLAANGKQFKQKDAKRLAKYDQLVFVCGRYEGVDARVEKFIDEKISVGPYVVTGGELPAAIIIDAVSRLIPGVVGKQESVANESHAAEGYLEHNHYTRPEVLVWKGKKYRVPKVLLEGHHKNIASWRAKTSRKARA</sequence>
<dbReference type="GO" id="GO:0005829">
    <property type="term" value="C:cytosol"/>
    <property type="evidence" value="ECO:0007669"/>
    <property type="project" value="TreeGrafter"/>
</dbReference>
<evidence type="ECO:0000256" key="4">
    <source>
        <dbReference type="ARBA" id="ARBA00011738"/>
    </source>
</evidence>
<comment type="subcellular location">
    <subcellularLocation>
        <location evidence="2 15 17">Cytoplasm</location>
    </subcellularLocation>
</comment>
<dbReference type="EMBL" id="MHTE01000041">
    <property type="protein sequence ID" value="OHA56115.1"/>
    <property type="molecule type" value="Genomic_DNA"/>
</dbReference>
<name>A0A1G2Q6D7_9BACT</name>
<comment type="similarity">
    <text evidence="3 15 17">Belongs to the RNA methyltransferase TrmD family.</text>
</comment>
<dbReference type="AlphaFoldDB" id="A0A1G2Q6D7"/>
<gene>
    <name evidence="15" type="primary">trmD</name>
    <name evidence="19" type="ORF">A2441_00165</name>
</gene>
<dbReference type="NCBIfam" id="TIGR00088">
    <property type="entry name" value="trmD"/>
    <property type="match status" value="1"/>
</dbReference>
<dbReference type="FunFam" id="3.40.1280.10:FF:000001">
    <property type="entry name" value="tRNA (guanine-N(1)-)-methyltransferase"/>
    <property type="match status" value="1"/>
</dbReference>
<keyword evidence="11 15" id="KW-0819">tRNA processing</keyword>
<dbReference type="PANTHER" id="PTHR46417">
    <property type="entry name" value="TRNA (GUANINE-N(1)-)-METHYLTRANSFERASE"/>
    <property type="match status" value="1"/>
</dbReference>
<comment type="caution">
    <text evidence="19">The sequence shown here is derived from an EMBL/GenBank/DDBJ whole genome shotgun (WGS) entry which is preliminary data.</text>
</comment>
<evidence type="ECO:0000256" key="6">
    <source>
        <dbReference type="ARBA" id="ARBA00014679"/>
    </source>
</evidence>
<evidence type="ECO:0000256" key="16">
    <source>
        <dbReference type="PIRSR" id="PIRSR000386-1"/>
    </source>
</evidence>
<dbReference type="Proteomes" id="UP000178226">
    <property type="component" value="Unassembled WGS sequence"/>
</dbReference>
<dbReference type="Gene3D" id="1.10.1270.20">
    <property type="entry name" value="tRNA(m1g37)methyltransferase, domain 2"/>
    <property type="match status" value="1"/>
</dbReference>
<dbReference type="HAMAP" id="MF_00605">
    <property type="entry name" value="TrmD"/>
    <property type="match status" value="1"/>
</dbReference>
<keyword evidence="7 15" id="KW-0963">Cytoplasm</keyword>
<organism evidence="19 20">
    <name type="scientific">Candidatus Veblenbacteria bacterium RIFOXYC2_FULL_42_11</name>
    <dbReference type="NCBI Taxonomy" id="1802428"/>
    <lineage>
        <taxon>Bacteria</taxon>
        <taxon>Candidatus Vebleniibacteriota</taxon>
    </lineage>
</organism>
<keyword evidence="8 15" id="KW-0489">Methyltransferase</keyword>
<evidence type="ECO:0000256" key="2">
    <source>
        <dbReference type="ARBA" id="ARBA00004496"/>
    </source>
</evidence>
<dbReference type="InterPro" id="IPR016009">
    <property type="entry name" value="tRNA_MeTrfase_TRMD/TRM10"/>
</dbReference>
<evidence type="ECO:0000256" key="10">
    <source>
        <dbReference type="ARBA" id="ARBA00022691"/>
    </source>
</evidence>
<dbReference type="InterPro" id="IPR023148">
    <property type="entry name" value="tRNA_m1G_MeTrfase_C_sf"/>
</dbReference>
<dbReference type="CDD" id="cd18080">
    <property type="entry name" value="TrmD-like"/>
    <property type="match status" value="1"/>
</dbReference>
<evidence type="ECO:0000256" key="13">
    <source>
        <dbReference type="ARBA" id="ARBA00033392"/>
    </source>
</evidence>
<comment type="caution">
    <text evidence="15">Lacks conserved residue(s) required for the propagation of feature annotation.</text>
</comment>
<evidence type="ECO:0000256" key="9">
    <source>
        <dbReference type="ARBA" id="ARBA00022679"/>
    </source>
</evidence>
<dbReference type="GO" id="GO:0052906">
    <property type="term" value="F:tRNA (guanine(37)-N1)-methyltransferase activity"/>
    <property type="evidence" value="ECO:0007669"/>
    <property type="project" value="UniProtKB-UniRule"/>
</dbReference>
<evidence type="ECO:0000256" key="17">
    <source>
        <dbReference type="RuleBase" id="RU003464"/>
    </source>
</evidence>
<dbReference type="PANTHER" id="PTHR46417:SF1">
    <property type="entry name" value="TRNA (GUANINE-N(1)-)-METHYLTRANSFERASE"/>
    <property type="match status" value="1"/>
</dbReference>
<evidence type="ECO:0000256" key="7">
    <source>
        <dbReference type="ARBA" id="ARBA00022490"/>
    </source>
</evidence>
<proteinExistence type="inferred from homology"/>
<keyword evidence="9 15" id="KW-0808">Transferase</keyword>
<feature type="domain" description="tRNA methyltransferase TRMD/TRM10-type" evidence="18">
    <location>
        <begin position="3"/>
        <end position="217"/>
    </location>
</feature>
<feature type="binding site" evidence="15 16">
    <location>
        <position position="112"/>
    </location>
    <ligand>
        <name>S-adenosyl-L-methionine</name>
        <dbReference type="ChEBI" id="CHEBI:59789"/>
    </ligand>
</feature>
<evidence type="ECO:0000256" key="5">
    <source>
        <dbReference type="ARBA" id="ARBA00012807"/>
    </source>
</evidence>
<evidence type="ECO:0000313" key="20">
    <source>
        <dbReference type="Proteomes" id="UP000178226"/>
    </source>
</evidence>
<reference evidence="19 20" key="1">
    <citation type="journal article" date="2016" name="Nat. Commun.">
        <title>Thousands of microbial genomes shed light on interconnected biogeochemical processes in an aquifer system.</title>
        <authorList>
            <person name="Anantharaman K."/>
            <person name="Brown C.T."/>
            <person name="Hug L.A."/>
            <person name="Sharon I."/>
            <person name="Castelle C.J."/>
            <person name="Probst A.J."/>
            <person name="Thomas B.C."/>
            <person name="Singh A."/>
            <person name="Wilkins M.J."/>
            <person name="Karaoz U."/>
            <person name="Brodie E.L."/>
            <person name="Williams K.H."/>
            <person name="Hubbard S.S."/>
            <person name="Banfield J.F."/>
        </authorList>
    </citation>
    <scope>NUCLEOTIDE SEQUENCE [LARGE SCALE GENOMIC DNA]</scope>
</reference>
<dbReference type="NCBIfam" id="NF000648">
    <property type="entry name" value="PRK00026.1"/>
    <property type="match status" value="1"/>
</dbReference>
<keyword evidence="10 15" id="KW-0949">S-adenosyl-L-methionine</keyword>
<comment type="catalytic activity">
    <reaction evidence="14 15 17">
        <text>guanosine(37) in tRNA + S-adenosyl-L-methionine = N(1)-methylguanosine(37) in tRNA + S-adenosyl-L-homocysteine + H(+)</text>
        <dbReference type="Rhea" id="RHEA:36899"/>
        <dbReference type="Rhea" id="RHEA-COMP:10145"/>
        <dbReference type="Rhea" id="RHEA-COMP:10147"/>
        <dbReference type="ChEBI" id="CHEBI:15378"/>
        <dbReference type="ChEBI" id="CHEBI:57856"/>
        <dbReference type="ChEBI" id="CHEBI:59789"/>
        <dbReference type="ChEBI" id="CHEBI:73542"/>
        <dbReference type="ChEBI" id="CHEBI:74269"/>
        <dbReference type="EC" id="2.1.1.228"/>
    </reaction>
</comment>
<dbReference type="GO" id="GO:0002939">
    <property type="term" value="P:tRNA N1-guanine methylation"/>
    <property type="evidence" value="ECO:0007669"/>
    <property type="project" value="TreeGrafter"/>
</dbReference>
<dbReference type="InterPro" id="IPR002649">
    <property type="entry name" value="tRNA_m1G_MeTrfase_TrmD"/>
</dbReference>
<dbReference type="Pfam" id="PF01746">
    <property type="entry name" value="tRNA_m1G_MT"/>
    <property type="match status" value="1"/>
</dbReference>